<dbReference type="EMBL" id="DS232321">
    <property type="protein sequence ID" value="EDS39958.1"/>
    <property type="molecule type" value="Genomic_DNA"/>
</dbReference>
<gene>
    <name evidence="4" type="primary">6047202</name>
    <name evidence="3" type="ORF">CpipJ_CPIJ013626</name>
</gene>
<keyword evidence="5" id="KW-1185">Reference proteome</keyword>
<dbReference type="InParanoid" id="B0X3R5"/>
<dbReference type="HOGENOM" id="CLU_066078_0_0_1"/>
<feature type="signal peptide" evidence="1">
    <location>
        <begin position="1"/>
        <end position="19"/>
    </location>
</feature>
<accession>B0X3R5</accession>
<dbReference type="InterPro" id="IPR036508">
    <property type="entry name" value="Chitin-bd_dom_sf"/>
</dbReference>
<keyword evidence="1" id="KW-0732">Signal</keyword>
<dbReference type="PROSITE" id="PS50940">
    <property type="entry name" value="CHIT_BIND_II"/>
    <property type="match status" value="1"/>
</dbReference>
<reference evidence="4" key="2">
    <citation type="submission" date="2020-05" db="UniProtKB">
        <authorList>
            <consortium name="EnsemblMetazoa"/>
        </authorList>
    </citation>
    <scope>IDENTIFICATION</scope>
    <source>
        <strain evidence="4">JHB</strain>
    </source>
</reference>
<dbReference type="VEuPathDB" id="VectorBase:CPIJ013626"/>
<dbReference type="eggNOG" id="ENOG502SAE3">
    <property type="taxonomic scope" value="Eukaryota"/>
</dbReference>
<feature type="chain" id="PRO_5014567139" description="Chitin-binding type-2 domain-containing protein" evidence="1">
    <location>
        <begin position="20"/>
        <end position="265"/>
    </location>
</feature>
<feature type="domain" description="Chitin-binding type-2" evidence="2">
    <location>
        <begin position="215"/>
        <end position="260"/>
    </location>
</feature>
<protein>
    <recommendedName>
        <fullName evidence="2">Chitin-binding type-2 domain-containing protein</fullName>
    </recommendedName>
</protein>
<dbReference type="OMA" id="QHSNGWV"/>
<name>B0X3R5_CULQU</name>
<evidence type="ECO:0000259" key="2">
    <source>
        <dbReference type="PROSITE" id="PS50940"/>
    </source>
</evidence>
<proteinExistence type="predicted"/>
<reference evidence="3" key="1">
    <citation type="submission" date="2007-03" db="EMBL/GenBank/DDBJ databases">
        <title>Annotation of Culex pipiens quinquefasciatus.</title>
        <authorList>
            <consortium name="The Broad Institute Genome Sequencing Platform"/>
            <person name="Atkinson P.W."/>
            <person name="Hemingway J."/>
            <person name="Christensen B.M."/>
            <person name="Higgs S."/>
            <person name="Kodira C."/>
            <person name="Hannick L."/>
            <person name="Megy K."/>
            <person name="O'Leary S."/>
            <person name="Pearson M."/>
            <person name="Haas B.J."/>
            <person name="Mauceli E."/>
            <person name="Wortman J.R."/>
            <person name="Lee N.H."/>
            <person name="Guigo R."/>
            <person name="Stanke M."/>
            <person name="Alvarado L."/>
            <person name="Amedeo P."/>
            <person name="Antoine C.H."/>
            <person name="Arensburger P."/>
            <person name="Bidwell S.L."/>
            <person name="Crawford M."/>
            <person name="Camaro F."/>
            <person name="Devon K."/>
            <person name="Engels R."/>
            <person name="Hammond M."/>
            <person name="Howarth C."/>
            <person name="Koehrsen M."/>
            <person name="Lawson D."/>
            <person name="Montgomery P."/>
            <person name="Nene V."/>
            <person name="Nusbaum C."/>
            <person name="Puiu D."/>
            <person name="Romero-Severson J."/>
            <person name="Severson D.W."/>
            <person name="Shumway M."/>
            <person name="Sisk P."/>
            <person name="Stolte C."/>
            <person name="Zeng Q."/>
            <person name="Eisenstadt E."/>
            <person name="Fraser-Liggett C."/>
            <person name="Strausberg R."/>
            <person name="Galagan J."/>
            <person name="Birren B."/>
            <person name="Collins F.H."/>
        </authorList>
    </citation>
    <scope>NUCLEOTIDE SEQUENCE [LARGE SCALE GENOMIC DNA]</scope>
    <source>
        <strain evidence="3">JHB</strain>
    </source>
</reference>
<evidence type="ECO:0000313" key="5">
    <source>
        <dbReference type="Proteomes" id="UP000002320"/>
    </source>
</evidence>
<evidence type="ECO:0000256" key="1">
    <source>
        <dbReference type="SAM" id="SignalP"/>
    </source>
</evidence>
<dbReference type="GO" id="GO:0005576">
    <property type="term" value="C:extracellular region"/>
    <property type="evidence" value="ECO:0007669"/>
    <property type="project" value="InterPro"/>
</dbReference>
<dbReference type="SUPFAM" id="SSF57625">
    <property type="entry name" value="Invertebrate chitin-binding proteins"/>
    <property type="match status" value="2"/>
</dbReference>
<dbReference type="AlphaFoldDB" id="B0X3R5"/>
<evidence type="ECO:0000313" key="4">
    <source>
        <dbReference type="EnsemblMetazoa" id="CPIJ013626-PA"/>
    </source>
</evidence>
<dbReference type="SMART" id="SM00494">
    <property type="entry name" value="ChtBD2"/>
    <property type="match status" value="2"/>
</dbReference>
<dbReference type="EnsemblMetazoa" id="CPIJ013626-RA">
    <property type="protein sequence ID" value="CPIJ013626-PA"/>
    <property type="gene ID" value="CPIJ013626"/>
</dbReference>
<sequence length="265" mass="29102">MVFRSLVLFSTVLVIESFAAETRILSVTQCQGECTTEGIICSDSSTVSYCILNGGQWREIPFDSCNTEEGFFCNKQDGGCSQRIGPCHPENQEGVFVCSSEGVFPNPFDCRTYHMCYVNAGNMVSIQIQCQNSAFSPTTNQCSLSLDHEVCLEPQWSCERAGDIRGWPGTDNLYYICVNTAGVLSPRLFRCDPNHVFEEGRCVEGSSDTTSSPGGFQCQSPGLNPDPSDCTRYFYCDMNLDSQHLQCPVGTIFDVASVSCVRGTC</sequence>
<dbReference type="Pfam" id="PF01607">
    <property type="entry name" value="CBM_14"/>
    <property type="match status" value="1"/>
</dbReference>
<evidence type="ECO:0000313" key="3">
    <source>
        <dbReference type="EMBL" id="EDS39958.1"/>
    </source>
</evidence>
<dbReference type="Gene3D" id="2.170.140.10">
    <property type="entry name" value="Chitin binding domain"/>
    <property type="match status" value="1"/>
</dbReference>
<dbReference type="GO" id="GO:0008061">
    <property type="term" value="F:chitin binding"/>
    <property type="evidence" value="ECO:0007669"/>
    <property type="project" value="InterPro"/>
</dbReference>
<dbReference type="KEGG" id="cqu:CpipJ_CPIJ013626"/>
<dbReference type="InterPro" id="IPR002557">
    <property type="entry name" value="Chitin-bd_dom"/>
</dbReference>
<organism>
    <name type="scientific">Culex quinquefasciatus</name>
    <name type="common">Southern house mosquito</name>
    <name type="synonym">Culex pungens</name>
    <dbReference type="NCBI Taxonomy" id="7176"/>
    <lineage>
        <taxon>Eukaryota</taxon>
        <taxon>Metazoa</taxon>
        <taxon>Ecdysozoa</taxon>
        <taxon>Arthropoda</taxon>
        <taxon>Hexapoda</taxon>
        <taxon>Insecta</taxon>
        <taxon>Pterygota</taxon>
        <taxon>Neoptera</taxon>
        <taxon>Endopterygota</taxon>
        <taxon>Diptera</taxon>
        <taxon>Nematocera</taxon>
        <taxon>Culicoidea</taxon>
        <taxon>Culicidae</taxon>
        <taxon>Culicinae</taxon>
        <taxon>Culicini</taxon>
        <taxon>Culex</taxon>
        <taxon>Culex</taxon>
    </lineage>
</organism>
<dbReference type="OrthoDB" id="6597859at2759"/>
<dbReference type="Proteomes" id="UP000002320">
    <property type="component" value="Unassembled WGS sequence"/>
</dbReference>
<dbReference type="VEuPathDB" id="VectorBase:CQUJHB001506"/>